<name>F3PP21_9BACE</name>
<comment type="cofactor">
    <cofactor evidence="1">
        <name>Ca(2+)</name>
        <dbReference type="ChEBI" id="CHEBI:29108"/>
    </cofactor>
</comment>
<comment type="caution">
    <text evidence="12">The sequence shown here is derived from an EMBL/GenBank/DDBJ whole genome shotgun (WGS) entry which is preliminary data.</text>
</comment>
<evidence type="ECO:0000256" key="7">
    <source>
        <dbReference type="PIRSR" id="PIRSR638970-1"/>
    </source>
</evidence>
<dbReference type="InterPro" id="IPR004103">
    <property type="entry name" value="Lyase_8_C"/>
</dbReference>
<dbReference type="GO" id="GO:0030246">
    <property type="term" value="F:carbohydrate binding"/>
    <property type="evidence" value="ECO:0007669"/>
    <property type="project" value="InterPro"/>
</dbReference>
<dbReference type="AlphaFoldDB" id="F3PP21"/>
<dbReference type="GO" id="GO:0016837">
    <property type="term" value="F:carbon-oxygen lyase activity, acting on polysaccharides"/>
    <property type="evidence" value="ECO:0007669"/>
    <property type="project" value="UniProtKB-ARBA"/>
</dbReference>
<evidence type="ECO:0000259" key="9">
    <source>
        <dbReference type="Pfam" id="PF02278"/>
    </source>
</evidence>
<evidence type="ECO:0000256" key="5">
    <source>
        <dbReference type="ARBA" id="ARBA00022837"/>
    </source>
</evidence>
<feature type="domain" description="Glycosyltransferase 2-like" evidence="8">
    <location>
        <begin position="3"/>
        <end position="104"/>
    </location>
</feature>
<evidence type="ECO:0000256" key="4">
    <source>
        <dbReference type="ARBA" id="ARBA00022729"/>
    </source>
</evidence>
<keyword evidence="13" id="KW-1185">Reference proteome</keyword>
<feature type="domain" description="Polysaccharide lyase family 8 central" evidence="9">
    <location>
        <begin position="565"/>
        <end position="796"/>
    </location>
</feature>
<feature type="active site" evidence="7">
    <location>
        <position position="452"/>
    </location>
</feature>
<dbReference type="STRING" id="763034.HMPREF9446_00461"/>
<dbReference type="Gene3D" id="2.70.98.10">
    <property type="match status" value="1"/>
</dbReference>
<feature type="active site" evidence="7">
    <location>
        <position position="460"/>
    </location>
</feature>
<dbReference type="SUPFAM" id="SSF48230">
    <property type="entry name" value="Chondroitin AC/alginate lyase"/>
    <property type="match status" value="1"/>
</dbReference>
<dbReference type="eggNOG" id="COG0463">
    <property type="taxonomic scope" value="Bacteria"/>
</dbReference>
<dbReference type="InterPro" id="IPR014718">
    <property type="entry name" value="GH-type_carb-bd"/>
</dbReference>
<dbReference type="SUPFAM" id="SSF53448">
    <property type="entry name" value="Nucleotide-diphospho-sugar transferases"/>
    <property type="match status" value="1"/>
</dbReference>
<feature type="domain" description="Polysaccharide lyase family 8 C-terminal" evidence="10">
    <location>
        <begin position="811"/>
        <end position="879"/>
    </location>
</feature>
<dbReference type="GO" id="GO:0005576">
    <property type="term" value="C:extracellular region"/>
    <property type="evidence" value="ECO:0007669"/>
    <property type="project" value="InterPro"/>
</dbReference>
<dbReference type="InterPro" id="IPR029044">
    <property type="entry name" value="Nucleotide-diphossugar_trans"/>
</dbReference>
<dbReference type="InterPro" id="IPR011013">
    <property type="entry name" value="Gal_mutarotase_sf_dom"/>
</dbReference>
<dbReference type="SUPFAM" id="SSF74650">
    <property type="entry name" value="Galactose mutarotase-like"/>
    <property type="match status" value="1"/>
</dbReference>
<evidence type="ECO:0000313" key="12">
    <source>
        <dbReference type="EMBL" id="EGF59389.1"/>
    </source>
</evidence>
<evidence type="ECO:0000313" key="13">
    <source>
        <dbReference type="Proteomes" id="UP000003416"/>
    </source>
</evidence>
<evidence type="ECO:0000256" key="6">
    <source>
        <dbReference type="ARBA" id="ARBA00023239"/>
    </source>
</evidence>
<comment type="subunit">
    <text evidence="3">Monomer.</text>
</comment>
<dbReference type="PANTHER" id="PTHR38481:SF1">
    <property type="entry name" value="HYALURONATE LYASE"/>
    <property type="match status" value="1"/>
</dbReference>
<evidence type="ECO:0000259" key="11">
    <source>
        <dbReference type="Pfam" id="PF08124"/>
    </source>
</evidence>
<dbReference type="EMBL" id="AFBN01000009">
    <property type="protein sequence ID" value="EGF59389.1"/>
    <property type="molecule type" value="Genomic_DNA"/>
</dbReference>
<evidence type="ECO:0000256" key="3">
    <source>
        <dbReference type="ARBA" id="ARBA00011245"/>
    </source>
</evidence>
<dbReference type="Proteomes" id="UP000003416">
    <property type="component" value="Unassembled WGS sequence"/>
</dbReference>
<keyword evidence="4" id="KW-0732">Signal</keyword>
<keyword evidence="5" id="KW-0106">Calcium</keyword>
<evidence type="ECO:0000259" key="10">
    <source>
        <dbReference type="Pfam" id="PF02884"/>
    </source>
</evidence>
<evidence type="ECO:0000256" key="1">
    <source>
        <dbReference type="ARBA" id="ARBA00001913"/>
    </source>
</evidence>
<dbReference type="InterPro" id="IPR011071">
    <property type="entry name" value="Lyase_8-like_C"/>
</dbReference>
<keyword evidence="6 12" id="KW-0456">Lyase</keyword>
<evidence type="ECO:0000256" key="2">
    <source>
        <dbReference type="ARBA" id="ARBA00006699"/>
    </source>
</evidence>
<sequence>MDLYEVIIVLNGFKEPYYNQLLQFLSDKSNMTLYYTNKKGVSNARNIGLEKAKGEYVSFVDDDDIVSDNYLECLYEKVQESSIVVSNVYNFKSNINDRIKDYLTFEDNSSGIFKNRCYLSNACCKLIPISVIRDKRFDIKFTKGEDAIFMFAISDEIKRIQKTDVNCIYYRRIREMSASRKKMRLIDRLFTVVKQQLAFSFIYIKNPFKYNALLYMSRILAVFKTLMILFFLFISCSEKAVEQVSTTHIAINNEEAFLILEQTRATILNYAADDGGQAIRANVDVYINNFLDGKWLDINYENQQGMADWEPYYHLLRTKELAVAYYLKLSNRNEEIINIVNDALEHWRIGKYVSNNWWFNSIAVCTVVGEILVLLDEYITDENWNYFVKYLDKLSLDDFQGANKIDIATYHFLRGVCLSNDSILSKSVQAAYGELKYIDHEGVQVDGSSLSHDIRYIGGYGEVLFSGIIKIGMFTRGTDYALSVDNVNFISDYLINTYLNSLRGQYIDYIALGRQISRENYLKRISLLPLLKDMRLIDSQNKNIYDEYLKYFVEDLQPRNNKFSHYFWKVDYLLHCNERYNISVGGTSTRIRKPERMNGENILGSLLSLGATSFRILGDEYYNVFPVWNWNMIPGVTSTMTIPSFEYDGGVYGKSNFSGGVSDGNVSSYVLELNDSGLRGKKGYYTTKDALVCLGNSLESQDNNLLHTCIEQCVYRGNSEIYNIKDKNVIGKICHNNIWYLLLSPDTFLMDIENKTGRWSSINEASYHLSPVIKPIFSIIIEHSLCNYYAYMVIPNPSSMNIVEDLQKNIEILKNDQEMQVVVDKIDSVIYLTFFSVGTFSYNNFTFSVDTPCILMVKNVDMKNIDVYIAEPTQLENKINLKINDYKQVINLPTGDYAGSTIHLQIEKDKL</sequence>
<dbReference type="Gene3D" id="3.90.550.10">
    <property type="entry name" value="Spore Coat Polysaccharide Biosynthesis Protein SpsA, Chain A"/>
    <property type="match status" value="1"/>
</dbReference>
<evidence type="ECO:0000259" key="8">
    <source>
        <dbReference type="Pfam" id="PF00535"/>
    </source>
</evidence>
<dbReference type="Pfam" id="PF08124">
    <property type="entry name" value="Lyase_8_N"/>
    <property type="match status" value="1"/>
</dbReference>
<dbReference type="Pfam" id="PF02884">
    <property type="entry name" value="Lyase_8_C"/>
    <property type="match status" value="1"/>
</dbReference>
<proteinExistence type="inferred from homology"/>
<dbReference type="HOGENOM" id="CLU_004172_2_1_10"/>
<dbReference type="Pfam" id="PF00535">
    <property type="entry name" value="Glycos_transf_2"/>
    <property type="match status" value="1"/>
</dbReference>
<feature type="active site" evidence="7">
    <location>
        <position position="514"/>
    </location>
</feature>
<dbReference type="CDD" id="cd00761">
    <property type="entry name" value="Glyco_tranf_GTA_type"/>
    <property type="match status" value="1"/>
</dbReference>
<protein>
    <submittedName>
        <fullName evidence="12">Polysaccharide lyase family 8, super-sandwich domain protein</fullName>
    </submittedName>
</protein>
<dbReference type="GO" id="GO:0005975">
    <property type="term" value="P:carbohydrate metabolic process"/>
    <property type="evidence" value="ECO:0007669"/>
    <property type="project" value="InterPro"/>
</dbReference>
<accession>F3PP21</accession>
<dbReference type="Gene3D" id="1.50.10.100">
    <property type="entry name" value="Chondroitin AC/alginate lyase"/>
    <property type="match status" value="1"/>
</dbReference>
<dbReference type="InterPro" id="IPR008929">
    <property type="entry name" value="Chondroitin_lyas"/>
</dbReference>
<dbReference type="PANTHER" id="PTHR38481">
    <property type="entry name" value="HYALURONATE LYASE"/>
    <property type="match status" value="1"/>
</dbReference>
<feature type="domain" description="Polysaccharide lyase 8 N-terminal alpha-helical" evidence="11">
    <location>
        <begin position="297"/>
        <end position="537"/>
    </location>
</feature>
<dbReference type="InterPro" id="IPR003159">
    <property type="entry name" value="Lyase_8_central_dom"/>
</dbReference>
<reference evidence="12 13" key="1">
    <citation type="submission" date="2011-02" db="EMBL/GenBank/DDBJ databases">
        <authorList>
            <person name="Weinstock G."/>
            <person name="Sodergren E."/>
            <person name="Clifton S."/>
            <person name="Fulton L."/>
            <person name="Fulton B."/>
            <person name="Courtney L."/>
            <person name="Fronick C."/>
            <person name="Harrison M."/>
            <person name="Strong C."/>
            <person name="Farmer C."/>
            <person name="Delahaunty K."/>
            <person name="Markovic C."/>
            <person name="Hall O."/>
            <person name="Minx P."/>
            <person name="Tomlinson C."/>
            <person name="Mitreva M."/>
            <person name="Hou S."/>
            <person name="Chen J."/>
            <person name="Wollam A."/>
            <person name="Pepin K.H."/>
            <person name="Johnson M."/>
            <person name="Bhonagiri V."/>
            <person name="Zhang X."/>
            <person name="Suruliraj S."/>
            <person name="Warren W."/>
            <person name="Chinwalla A."/>
            <person name="Mardis E.R."/>
            <person name="Wilson R.K."/>
        </authorList>
    </citation>
    <scope>NUCLEOTIDE SEQUENCE [LARGE SCALE GENOMIC DNA]</scope>
    <source>
        <strain evidence="12 13">YIT 12057</strain>
    </source>
</reference>
<dbReference type="InterPro" id="IPR012970">
    <property type="entry name" value="Lyase_8_alpha_N"/>
</dbReference>
<dbReference type="eggNOG" id="COG5492">
    <property type="taxonomic scope" value="Bacteria"/>
</dbReference>
<dbReference type="InterPro" id="IPR038970">
    <property type="entry name" value="Lyase_8"/>
</dbReference>
<comment type="similarity">
    <text evidence="2">Belongs to the polysaccharide lyase 8 family.</text>
</comment>
<dbReference type="SUPFAM" id="SSF49863">
    <property type="entry name" value="Hyaluronate lyase-like, C-terminal domain"/>
    <property type="match status" value="1"/>
</dbReference>
<dbReference type="Pfam" id="PF02278">
    <property type="entry name" value="Lyase_8"/>
    <property type="match status" value="1"/>
</dbReference>
<gene>
    <name evidence="12" type="ORF">HMPREF9446_00461</name>
</gene>
<dbReference type="InterPro" id="IPR001173">
    <property type="entry name" value="Glyco_trans_2-like"/>
</dbReference>
<organism evidence="12 13">
    <name type="scientific">Bacteroides fluxus YIT 12057</name>
    <dbReference type="NCBI Taxonomy" id="763034"/>
    <lineage>
        <taxon>Bacteria</taxon>
        <taxon>Pseudomonadati</taxon>
        <taxon>Bacteroidota</taxon>
        <taxon>Bacteroidia</taxon>
        <taxon>Bacteroidales</taxon>
        <taxon>Bacteroidaceae</taxon>
        <taxon>Bacteroides</taxon>
    </lineage>
</organism>
<dbReference type="Gene3D" id="2.60.220.10">
    <property type="entry name" value="Polysaccharide lyase family 8-like, C-terminal"/>
    <property type="match status" value="1"/>
</dbReference>